<keyword evidence="7" id="KW-0547">Nucleotide-binding</keyword>
<keyword evidence="9 16" id="KW-0067">ATP-binding</keyword>
<dbReference type="PRINTS" id="PR00344">
    <property type="entry name" value="BCTRLSENSOR"/>
</dbReference>
<evidence type="ECO:0000256" key="7">
    <source>
        <dbReference type="ARBA" id="ARBA00022741"/>
    </source>
</evidence>
<gene>
    <name evidence="16" type="ORF">V2H45_21190</name>
</gene>
<protein>
    <recommendedName>
        <fullName evidence="3">histidine kinase</fullName>
        <ecNumber evidence="3">2.7.13.3</ecNumber>
    </recommendedName>
</protein>
<dbReference type="SMART" id="SM00388">
    <property type="entry name" value="HisKA"/>
    <property type="match status" value="1"/>
</dbReference>
<dbReference type="SUPFAM" id="SSF52172">
    <property type="entry name" value="CheY-like"/>
    <property type="match status" value="1"/>
</dbReference>
<evidence type="ECO:0000256" key="11">
    <source>
        <dbReference type="ARBA" id="ARBA00023136"/>
    </source>
</evidence>
<evidence type="ECO:0000313" key="16">
    <source>
        <dbReference type="EMBL" id="MEE3719264.1"/>
    </source>
</evidence>
<dbReference type="PROSITE" id="PS50110">
    <property type="entry name" value="RESPONSE_REGULATORY"/>
    <property type="match status" value="1"/>
</dbReference>
<dbReference type="CDD" id="cd00082">
    <property type="entry name" value="HisKA"/>
    <property type="match status" value="1"/>
</dbReference>
<reference evidence="16" key="1">
    <citation type="submission" date="2024-01" db="EMBL/GenBank/DDBJ databases">
        <title>Bank of Algae and Cyanobacteria of the Azores (BACA) strain genomes.</title>
        <authorList>
            <person name="Luz R."/>
            <person name="Cordeiro R."/>
            <person name="Fonseca A."/>
            <person name="Goncalves V."/>
        </authorList>
    </citation>
    <scope>NUCLEOTIDE SEQUENCE</scope>
    <source>
        <strain evidence="16">BACA0141</strain>
    </source>
</reference>
<dbReference type="InterPro" id="IPR036097">
    <property type="entry name" value="HisK_dim/P_sf"/>
</dbReference>
<dbReference type="GO" id="GO:0005886">
    <property type="term" value="C:plasma membrane"/>
    <property type="evidence" value="ECO:0007669"/>
    <property type="project" value="UniProtKB-SubCell"/>
</dbReference>
<dbReference type="InterPro" id="IPR003661">
    <property type="entry name" value="HisK_dim/P_dom"/>
</dbReference>
<dbReference type="CDD" id="cd16922">
    <property type="entry name" value="HATPase_EvgS-ArcB-TorS-like"/>
    <property type="match status" value="1"/>
</dbReference>
<dbReference type="SUPFAM" id="SSF55874">
    <property type="entry name" value="ATPase domain of HSP90 chaperone/DNA topoisomerase II/histidine kinase"/>
    <property type="match status" value="1"/>
</dbReference>
<dbReference type="Pfam" id="PF00512">
    <property type="entry name" value="HisKA"/>
    <property type="match status" value="1"/>
</dbReference>
<evidence type="ECO:0000259" key="15">
    <source>
        <dbReference type="PROSITE" id="PS50110"/>
    </source>
</evidence>
<comment type="subcellular location">
    <subcellularLocation>
        <location evidence="2">Cell membrane</location>
    </subcellularLocation>
</comment>
<feature type="coiled-coil region" evidence="13">
    <location>
        <begin position="2"/>
        <end position="71"/>
    </location>
</feature>
<evidence type="ECO:0000256" key="10">
    <source>
        <dbReference type="ARBA" id="ARBA00023012"/>
    </source>
</evidence>
<dbReference type="RefSeq" id="WP_330485701.1">
    <property type="nucleotide sequence ID" value="NZ_JAZBJZ010000121.1"/>
</dbReference>
<dbReference type="InterPro" id="IPR003594">
    <property type="entry name" value="HATPase_dom"/>
</dbReference>
<dbReference type="GO" id="GO:0005524">
    <property type="term" value="F:ATP binding"/>
    <property type="evidence" value="ECO:0007669"/>
    <property type="project" value="UniProtKB-KW"/>
</dbReference>
<dbReference type="SMART" id="SM00387">
    <property type="entry name" value="HATPase_c"/>
    <property type="match status" value="1"/>
</dbReference>
<evidence type="ECO:0000256" key="2">
    <source>
        <dbReference type="ARBA" id="ARBA00004236"/>
    </source>
</evidence>
<dbReference type="SMART" id="SM00448">
    <property type="entry name" value="REC"/>
    <property type="match status" value="1"/>
</dbReference>
<feature type="domain" description="Response regulatory" evidence="15">
    <location>
        <begin position="323"/>
        <end position="439"/>
    </location>
</feature>
<keyword evidence="10" id="KW-0902">Two-component regulatory system</keyword>
<dbReference type="FunFam" id="3.30.565.10:FF:000023">
    <property type="entry name" value="PAS domain-containing sensor histidine kinase"/>
    <property type="match status" value="1"/>
</dbReference>
<dbReference type="Pfam" id="PF00072">
    <property type="entry name" value="Response_reg"/>
    <property type="match status" value="1"/>
</dbReference>
<evidence type="ECO:0000256" key="8">
    <source>
        <dbReference type="ARBA" id="ARBA00022777"/>
    </source>
</evidence>
<evidence type="ECO:0000256" key="12">
    <source>
        <dbReference type="PROSITE-ProRule" id="PRU00169"/>
    </source>
</evidence>
<dbReference type="Gene3D" id="1.10.287.130">
    <property type="match status" value="1"/>
</dbReference>
<keyword evidence="4" id="KW-1003">Cell membrane</keyword>
<keyword evidence="5 12" id="KW-0597">Phosphoprotein</keyword>
<feature type="domain" description="Histidine kinase" evidence="14">
    <location>
        <begin position="85"/>
        <end position="306"/>
    </location>
</feature>
<dbReference type="GO" id="GO:0009927">
    <property type="term" value="F:histidine phosphotransfer kinase activity"/>
    <property type="evidence" value="ECO:0007669"/>
    <property type="project" value="TreeGrafter"/>
</dbReference>
<dbReference type="Proteomes" id="UP001333818">
    <property type="component" value="Unassembled WGS sequence"/>
</dbReference>
<keyword evidence="6" id="KW-0808">Transferase</keyword>
<evidence type="ECO:0000256" key="9">
    <source>
        <dbReference type="ARBA" id="ARBA00022840"/>
    </source>
</evidence>
<dbReference type="Pfam" id="PF02518">
    <property type="entry name" value="HATPase_c"/>
    <property type="match status" value="1"/>
</dbReference>
<dbReference type="InterPro" id="IPR005467">
    <property type="entry name" value="His_kinase_dom"/>
</dbReference>
<comment type="caution">
    <text evidence="16">The sequence shown here is derived from an EMBL/GenBank/DDBJ whole genome shotgun (WGS) entry which is preliminary data.</text>
</comment>
<keyword evidence="17" id="KW-1185">Reference proteome</keyword>
<dbReference type="InterPro" id="IPR011006">
    <property type="entry name" value="CheY-like_superfamily"/>
</dbReference>
<comment type="catalytic activity">
    <reaction evidence="1">
        <text>ATP + protein L-histidine = ADP + protein N-phospho-L-histidine.</text>
        <dbReference type="EC" id="2.7.13.3"/>
    </reaction>
</comment>
<evidence type="ECO:0000256" key="13">
    <source>
        <dbReference type="SAM" id="Coils"/>
    </source>
</evidence>
<organism evidence="16 17">
    <name type="scientific">Tumidithrix elongata BACA0141</name>
    <dbReference type="NCBI Taxonomy" id="2716417"/>
    <lineage>
        <taxon>Bacteria</taxon>
        <taxon>Bacillati</taxon>
        <taxon>Cyanobacteriota</taxon>
        <taxon>Cyanophyceae</taxon>
        <taxon>Pseudanabaenales</taxon>
        <taxon>Pseudanabaenaceae</taxon>
        <taxon>Tumidithrix</taxon>
        <taxon>Tumidithrix elongata</taxon>
    </lineage>
</organism>
<evidence type="ECO:0000256" key="4">
    <source>
        <dbReference type="ARBA" id="ARBA00022475"/>
    </source>
</evidence>
<dbReference type="EC" id="2.7.13.3" evidence="3"/>
<evidence type="ECO:0000256" key="1">
    <source>
        <dbReference type="ARBA" id="ARBA00000085"/>
    </source>
</evidence>
<keyword evidence="8" id="KW-0418">Kinase</keyword>
<dbReference type="EMBL" id="JAZBJZ010000121">
    <property type="protein sequence ID" value="MEE3719264.1"/>
    <property type="molecule type" value="Genomic_DNA"/>
</dbReference>
<keyword evidence="11" id="KW-0472">Membrane</keyword>
<dbReference type="PROSITE" id="PS50109">
    <property type="entry name" value="HIS_KIN"/>
    <property type="match status" value="1"/>
</dbReference>
<dbReference type="AlphaFoldDB" id="A0AAW9Q5R9"/>
<evidence type="ECO:0000313" key="17">
    <source>
        <dbReference type="Proteomes" id="UP001333818"/>
    </source>
</evidence>
<keyword evidence="13" id="KW-0175">Coiled coil</keyword>
<dbReference type="SUPFAM" id="SSF47384">
    <property type="entry name" value="Homodimeric domain of signal transducing histidine kinase"/>
    <property type="match status" value="1"/>
</dbReference>
<evidence type="ECO:0000256" key="6">
    <source>
        <dbReference type="ARBA" id="ARBA00022679"/>
    </source>
</evidence>
<evidence type="ECO:0000259" key="14">
    <source>
        <dbReference type="PROSITE" id="PS50109"/>
    </source>
</evidence>
<accession>A0AAW9Q5R9</accession>
<name>A0AAW9Q5R9_9CYAN</name>
<sequence>MDEQYAQKIHELEKENRILTKKLHRAQANLAMLEETNDRKEALLNQVISELRKHEEQVRQQNQQLAITNIELARASRLKDEFLATVSHELRTPLNGILGMSEILLLGIFGTLNAKQYESISTVETCGRHLLSLIEDILDLTRIESGQLDIAMYPTSIKQLCQTSLDAIAPIAAKKSIHLNRAIPPNLDPIQVDEKRIKQVLDNLLSNAIKFTPEGGQILLMVEPDLLNQKLYIHIKDTGIGIPESEIEHIFERFFQVDGKLNRKHGGLGLGLAIVKRIVSLHQGSISVCSKVGEGSCFTISLPYTPPTFVESNLATGTGSKPYILIAEDDLMNAKVVMTYLEDCGYRYEWVQNGEDAVRYAEREKPTLILMDIQMPVLHGVDAIRLIRNNPNLQTIPIIAVTALAMPGDEEGCLQAGATDYISKPYKLKHLLSKIETYINVNSG</sequence>
<dbReference type="Gene3D" id="3.30.565.10">
    <property type="entry name" value="Histidine kinase-like ATPase, C-terminal domain"/>
    <property type="match status" value="1"/>
</dbReference>
<dbReference type="Gene3D" id="3.40.50.2300">
    <property type="match status" value="1"/>
</dbReference>
<dbReference type="PANTHER" id="PTHR43047:SF63">
    <property type="entry name" value="HISTIDINE KINASE"/>
    <property type="match status" value="1"/>
</dbReference>
<evidence type="ECO:0000256" key="3">
    <source>
        <dbReference type="ARBA" id="ARBA00012438"/>
    </source>
</evidence>
<dbReference type="InterPro" id="IPR036890">
    <property type="entry name" value="HATPase_C_sf"/>
</dbReference>
<dbReference type="InterPro" id="IPR004358">
    <property type="entry name" value="Sig_transdc_His_kin-like_C"/>
</dbReference>
<feature type="modified residue" description="4-aspartylphosphate" evidence="12">
    <location>
        <position position="372"/>
    </location>
</feature>
<proteinExistence type="predicted"/>
<dbReference type="InterPro" id="IPR001789">
    <property type="entry name" value="Sig_transdc_resp-reg_receiver"/>
</dbReference>
<dbReference type="PANTHER" id="PTHR43047">
    <property type="entry name" value="TWO-COMPONENT HISTIDINE PROTEIN KINASE"/>
    <property type="match status" value="1"/>
</dbReference>
<dbReference type="GO" id="GO:0000155">
    <property type="term" value="F:phosphorelay sensor kinase activity"/>
    <property type="evidence" value="ECO:0007669"/>
    <property type="project" value="InterPro"/>
</dbReference>
<evidence type="ECO:0000256" key="5">
    <source>
        <dbReference type="ARBA" id="ARBA00022553"/>
    </source>
</evidence>